<evidence type="ECO:0000259" key="4">
    <source>
        <dbReference type="SMART" id="SM00903"/>
    </source>
</evidence>
<evidence type="ECO:0000256" key="3">
    <source>
        <dbReference type="ARBA" id="ARBA00038054"/>
    </source>
</evidence>
<evidence type="ECO:0000256" key="1">
    <source>
        <dbReference type="ARBA" id="ARBA00001917"/>
    </source>
</evidence>
<dbReference type="SMART" id="SM00903">
    <property type="entry name" value="Flavin_Reduct"/>
    <property type="match status" value="1"/>
</dbReference>
<dbReference type="GO" id="GO:0010181">
    <property type="term" value="F:FMN binding"/>
    <property type="evidence" value="ECO:0007669"/>
    <property type="project" value="InterPro"/>
</dbReference>
<dbReference type="SUPFAM" id="SSF50475">
    <property type="entry name" value="FMN-binding split barrel"/>
    <property type="match status" value="1"/>
</dbReference>
<evidence type="ECO:0000313" key="5">
    <source>
        <dbReference type="EMBL" id="MBC8178818.1"/>
    </source>
</evidence>
<accession>A0A8J6N2R3</accession>
<gene>
    <name evidence="5" type="ORF">H8E19_15550</name>
</gene>
<proteinExistence type="inferred from homology"/>
<dbReference type="InterPro" id="IPR012349">
    <property type="entry name" value="Split_barrel_FMN-bd"/>
</dbReference>
<evidence type="ECO:0000313" key="6">
    <source>
        <dbReference type="Proteomes" id="UP000650524"/>
    </source>
</evidence>
<protein>
    <submittedName>
        <fullName evidence="5">Flavin reductase family protein</fullName>
    </submittedName>
</protein>
<sequence length="184" mass="20150">MEKVKLGPEPLLYPMPAVLVGAKVDEKPNFMTAAWCGIAASKPPAISVGLHKVRHTLKGINEQGTFSINVPSSDLAQKVDYCGIYSGRKRDKSHLFQVFYGVLETAPLIGDCPVNIECKVIHSLDLGSHILVVGEISETYINEDCLTDKKPDPLKIDPLIYTTGVTQYQRLGEVIGKAFHMGKD</sequence>
<dbReference type="AlphaFoldDB" id="A0A8J6N2R3"/>
<comment type="caution">
    <text evidence="5">The sequence shown here is derived from an EMBL/GenBank/DDBJ whole genome shotgun (WGS) entry which is preliminary data.</text>
</comment>
<dbReference type="PANTHER" id="PTHR43567:SF1">
    <property type="entry name" value="FLAVOREDOXIN"/>
    <property type="match status" value="1"/>
</dbReference>
<dbReference type="InterPro" id="IPR052174">
    <property type="entry name" value="Flavoredoxin"/>
</dbReference>
<dbReference type="Gene3D" id="2.30.110.10">
    <property type="entry name" value="Electron Transport, Fmn-binding Protein, Chain A"/>
    <property type="match status" value="1"/>
</dbReference>
<dbReference type="Proteomes" id="UP000650524">
    <property type="component" value="Unassembled WGS sequence"/>
</dbReference>
<comment type="cofactor">
    <cofactor evidence="1">
        <name>FMN</name>
        <dbReference type="ChEBI" id="CHEBI:58210"/>
    </cofactor>
</comment>
<dbReference type="EMBL" id="JACNJD010000317">
    <property type="protein sequence ID" value="MBC8178818.1"/>
    <property type="molecule type" value="Genomic_DNA"/>
</dbReference>
<feature type="domain" description="Flavin reductase like" evidence="4">
    <location>
        <begin position="12"/>
        <end position="148"/>
    </location>
</feature>
<reference evidence="5 6" key="1">
    <citation type="submission" date="2020-08" db="EMBL/GenBank/DDBJ databases">
        <title>Bridging the membrane lipid divide: bacteria of the FCB group superphylum have the potential to synthesize archaeal ether lipids.</title>
        <authorList>
            <person name="Villanueva L."/>
            <person name="Von Meijenfeldt F.A.B."/>
            <person name="Westbye A.B."/>
            <person name="Yadav S."/>
            <person name="Hopmans E.C."/>
            <person name="Dutilh B.E."/>
            <person name="Sinninghe Damste J.S."/>
        </authorList>
    </citation>
    <scope>NUCLEOTIDE SEQUENCE [LARGE SCALE GENOMIC DNA]</scope>
    <source>
        <strain evidence="5">NIOZ-UU27</strain>
    </source>
</reference>
<evidence type="ECO:0000256" key="2">
    <source>
        <dbReference type="ARBA" id="ARBA00022630"/>
    </source>
</evidence>
<name>A0A8J6N2R3_9DELT</name>
<dbReference type="GO" id="GO:0016646">
    <property type="term" value="F:oxidoreductase activity, acting on the CH-NH group of donors, NAD or NADP as acceptor"/>
    <property type="evidence" value="ECO:0007669"/>
    <property type="project" value="UniProtKB-ARBA"/>
</dbReference>
<dbReference type="PANTHER" id="PTHR43567">
    <property type="entry name" value="FLAVOREDOXIN-RELATED-RELATED"/>
    <property type="match status" value="1"/>
</dbReference>
<dbReference type="Pfam" id="PF01613">
    <property type="entry name" value="Flavin_Reduct"/>
    <property type="match status" value="1"/>
</dbReference>
<dbReference type="InterPro" id="IPR002563">
    <property type="entry name" value="Flavin_Rdtase-like_dom"/>
</dbReference>
<organism evidence="5 6">
    <name type="scientific">Candidatus Desulfacyla euxinica</name>
    <dbReference type="NCBI Taxonomy" id="2841693"/>
    <lineage>
        <taxon>Bacteria</taxon>
        <taxon>Deltaproteobacteria</taxon>
        <taxon>Candidatus Desulfacyla</taxon>
    </lineage>
</organism>
<comment type="similarity">
    <text evidence="3">Belongs to the flavoredoxin family.</text>
</comment>
<keyword evidence="2" id="KW-0285">Flavoprotein</keyword>